<dbReference type="Proteomes" id="UP000515158">
    <property type="component" value="Unplaced"/>
</dbReference>
<evidence type="ECO:0000256" key="2">
    <source>
        <dbReference type="SAM" id="SignalP"/>
    </source>
</evidence>
<feature type="region of interest" description="Disordered" evidence="1">
    <location>
        <begin position="112"/>
        <end position="149"/>
    </location>
</feature>
<protein>
    <submittedName>
        <fullName evidence="4">Probable global transcription activator SNF2L2</fullName>
    </submittedName>
</protein>
<proteinExistence type="predicted"/>
<dbReference type="RefSeq" id="XP_034244378.1">
    <property type="nucleotide sequence ID" value="XM_034388487.1"/>
</dbReference>
<dbReference type="OrthoDB" id="10562307at2759"/>
<name>A0A6P8YW83_THRPL</name>
<evidence type="ECO:0000313" key="4">
    <source>
        <dbReference type="RefSeq" id="XP_034244378.1"/>
    </source>
</evidence>
<keyword evidence="2" id="KW-0732">Signal</keyword>
<evidence type="ECO:0000313" key="3">
    <source>
        <dbReference type="Proteomes" id="UP000515158"/>
    </source>
</evidence>
<feature type="signal peptide" evidence="2">
    <location>
        <begin position="1"/>
        <end position="22"/>
    </location>
</feature>
<reference evidence="4" key="1">
    <citation type="submission" date="2025-08" db="UniProtKB">
        <authorList>
            <consortium name="RefSeq"/>
        </authorList>
    </citation>
    <scope>IDENTIFICATION</scope>
    <source>
        <tissue evidence="4">Total insect</tissue>
    </source>
</reference>
<feature type="chain" id="PRO_5028115075" evidence="2">
    <location>
        <begin position="23"/>
        <end position="149"/>
    </location>
</feature>
<organism evidence="4">
    <name type="scientific">Thrips palmi</name>
    <name type="common">Melon thrips</name>
    <dbReference type="NCBI Taxonomy" id="161013"/>
    <lineage>
        <taxon>Eukaryota</taxon>
        <taxon>Metazoa</taxon>
        <taxon>Ecdysozoa</taxon>
        <taxon>Arthropoda</taxon>
        <taxon>Hexapoda</taxon>
        <taxon>Insecta</taxon>
        <taxon>Pterygota</taxon>
        <taxon>Neoptera</taxon>
        <taxon>Paraneoptera</taxon>
        <taxon>Thysanoptera</taxon>
        <taxon>Terebrantia</taxon>
        <taxon>Thripoidea</taxon>
        <taxon>Thripidae</taxon>
        <taxon>Thrips</taxon>
    </lineage>
</organism>
<dbReference type="InParanoid" id="A0A6P8YW83"/>
<sequence>MGRALLLCVLLLGLDPLPHTSPARPSHVLGQQDGDAPPASDSAIVVCDAINCEMDCRKRVKDCGAYGCAGVCIGYACHCFTKPKPPPGGWKEYSPSGEADDPLAQDPALLQQQQEQMQQQQQQQERQAHMQMQMQPQQHPMQMMQMQPL</sequence>
<dbReference type="KEGG" id="tpal:117647008"/>
<dbReference type="GeneID" id="117647008"/>
<dbReference type="AlphaFoldDB" id="A0A6P8YW83"/>
<gene>
    <name evidence="4" type="primary">LOC117647008</name>
</gene>
<keyword evidence="3" id="KW-1185">Reference proteome</keyword>
<evidence type="ECO:0000256" key="1">
    <source>
        <dbReference type="SAM" id="MobiDB-lite"/>
    </source>
</evidence>
<accession>A0A6P8YW83</accession>